<feature type="compositionally biased region" description="Basic and acidic residues" evidence="1">
    <location>
        <begin position="72"/>
        <end position="92"/>
    </location>
</feature>
<organism evidence="3 4">
    <name type="scientific">Natrarchaeobius halalkaliphilus</name>
    <dbReference type="NCBI Taxonomy" id="1679091"/>
    <lineage>
        <taxon>Archaea</taxon>
        <taxon>Methanobacteriati</taxon>
        <taxon>Methanobacteriota</taxon>
        <taxon>Stenosarchaea group</taxon>
        <taxon>Halobacteria</taxon>
        <taxon>Halobacteriales</taxon>
        <taxon>Natrialbaceae</taxon>
        <taxon>Natrarchaeobius</taxon>
    </lineage>
</organism>
<keyword evidence="2" id="KW-1133">Transmembrane helix</keyword>
<evidence type="ECO:0000313" key="4">
    <source>
        <dbReference type="Proteomes" id="UP000273828"/>
    </source>
</evidence>
<keyword evidence="2" id="KW-0472">Membrane</keyword>
<dbReference type="Pfam" id="PF11755">
    <property type="entry name" value="DUF3311"/>
    <property type="match status" value="1"/>
</dbReference>
<dbReference type="EMBL" id="REFY01000004">
    <property type="protein sequence ID" value="RQG88920.1"/>
    <property type="molecule type" value="Genomic_DNA"/>
</dbReference>
<keyword evidence="2" id="KW-0812">Transmembrane</keyword>
<dbReference type="Proteomes" id="UP000273828">
    <property type="component" value="Unassembled WGS sequence"/>
</dbReference>
<reference evidence="3 4" key="1">
    <citation type="submission" date="2018-10" db="EMBL/GenBank/DDBJ databases">
        <title>Natrarchaeobius chitinivorans gen. nov., sp. nov., and Natrarchaeobius haloalkaliphilus sp. nov., alkaliphilic, chitin-utilizing haloarchaea from hypersaline alkaline lakes.</title>
        <authorList>
            <person name="Sorokin D.Y."/>
            <person name="Elcheninov A.G."/>
            <person name="Kostrikina N.A."/>
            <person name="Bale N.J."/>
            <person name="Sinninghe Damste J.S."/>
            <person name="Khijniak T.V."/>
            <person name="Kublanov I.V."/>
            <person name="Toshchakov S.V."/>
        </authorList>
    </citation>
    <scope>NUCLEOTIDE SEQUENCE [LARGE SCALE GENOMIC DNA]</scope>
    <source>
        <strain evidence="3 4">AArcht-Sl</strain>
    </source>
</reference>
<comment type="caution">
    <text evidence="3">The sequence shown here is derived from an EMBL/GenBank/DDBJ whole genome shotgun (WGS) entry which is preliminary data.</text>
</comment>
<dbReference type="InterPro" id="IPR021741">
    <property type="entry name" value="DUF3311"/>
</dbReference>
<proteinExistence type="predicted"/>
<evidence type="ECO:0000256" key="1">
    <source>
        <dbReference type="SAM" id="MobiDB-lite"/>
    </source>
</evidence>
<evidence type="ECO:0000256" key="2">
    <source>
        <dbReference type="SAM" id="Phobius"/>
    </source>
</evidence>
<evidence type="ECO:0000313" key="3">
    <source>
        <dbReference type="EMBL" id="RQG88920.1"/>
    </source>
</evidence>
<dbReference type="RefSeq" id="WP_124178607.1">
    <property type="nucleotide sequence ID" value="NZ_REFY01000004.1"/>
</dbReference>
<sequence>MPRGELGGWVAIGITLSALAIPWFLWGSDAVVAGFPLWLWWHIAWMVIASVVFWLFARRAWGIGIEPESTPDDSRAEDGTRPSRSDAGGDRR</sequence>
<gene>
    <name evidence="3" type="ORF">EA462_11030</name>
</gene>
<protein>
    <submittedName>
        <fullName evidence="3">DUF3311 domain-containing protein</fullName>
    </submittedName>
</protein>
<dbReference type="OrthoDB" id="295408at2157"/>
<dbReference type="AlphaFoldDB" id="A0A3N6M009"/>
<keyword evidence="4" id="KW-1185">Reference proteome</keyword>
<feature type="transmembrane region" description="Helical" evidence="2">
    <location>
        <begin position="7"/>
        <end position="26"/>
    </location>
</feature>
<accession>A0A3N6M009</accession>
<name>A0A3N6M009_9EURY</name>
<feature type="region of interest" description="Disordered" evidence="1">
    <location>
        <begin position="65"/>
        <end position="92"/>
    </location>
</feature>
<feature type="transmembrane region" description="Helical" evidence="2">
    <location>
        <begin position="38"/>
        <end position="57"/>
    </location>
</feature>